<evidence type="ECO:0000313" key="1">
    <source>
        <dbReference type="EMBL" id="JAD56756.1"/>
    </source>
</evidence>
<proteinExistence type="predicted"/>
<name>A0A0A9B067_ARUDO</name>
<dbReference type="EMBL" id="GBRH01241139">
    <property type="protein sequence ID" value="JAD56756.1"/>
    <property type="molecule type" value="Transcribed_RNA"/>
</dbReference>
<reference evidence="1" key="1">
    <citation type="submission" date="2014-09" db="EMBL/GenBank/DDBJ databases">
        <authorList>
            <person name="Magalhaes I.L.F."/>
            <person name="Oliveira U."/>
            <person name="Santos F.R."/>
            <person name="Vidigal T.H.D.A."/>
            <person name="Brescovit A.D."/>
            <person name="Santos A.J."/>
        </authorList>
    </citation>
    <scope>NUCLEOTIDE SEQUENCE</scope>
    <source>
        <tissue evidence="1">Shoot tissue taken approximately 20 cm above the soil surface</tissue>
    </source>
</reference>
<protein>
    <submittedName>
        <fullName evidence="1">Uncharacterized protein</fullName>
    </submittedName>
</protein>
<organism evidence="1">
    <name type="scientific">Arundo donax</name>
    <name type="common">Giant reed</name>
    <name type="synonym">Donax arundinaceus</name>
    <dbReference type="NCBI Taxonomy" id="35708"/>
    <lineage>
        <taxon>Eukaryota</taxon>
        <taxon>Viridiplantae</taxon>
        <taxon>Streptophyta</taxon>
        <taxon>Embryophyta</taxon>
        <taxon>Tracheophyta</taxon>
        <taxon>Spermatophyta</taxon>
        <taxon>Magnoliopsida</taxon>
        <taxon>Liliopsida</taxon>
        <taxon>Poales</taxon>
        <taxon>Poaceae</taxon>
        <taxon>PACMAD clade</taxon>
        <taxon>Arundinoideae</taxon>
        <taxon>Arundineae</taxon>
        <taxon>Arundo</taxon>
    </lineage>
</organism>
<dbReference type="AlphaFoldDB" id="A0A0A9B067"/>
<sequence>MFAMLFNVYLTRPIASTIQTLQNCGCVLHGPNAVN</sequence>
<reference evidence="1" key="2">
    <citation type="journal article" date="2015" name="Data Brief">
        <title>Shoot transcriptome of the giant reed, Arundo donax.</title>
        <authorList>
            <person name="Barrero R.A."/>
            <person name="Guerrero F.D."/>
            <person name="Moolhuijzen P."/>
            <person name="Goolsby J.A."/>
            <person name="Tidwell J."/>
            <person name="Bellgard S.E."/>
            <person name="Bellgard M.I."/>
        </authorList>
    </citation>
    <scope>NUCLEOTIDE SEQUENCE</scope>
    <source>
        <tissue evidence="1">Shoot tissue taken approximately 20 cm above the soil surface</tissue>
    </source>
</reference>
<accession>A0A0A9B067</accession>